<keyword evidence="1" id="KW-0732">Signal</keyword>
<dbReference type="PANTHER" id="PTHR21666">
    <property type="entry name" value="PEPTIDASE-RELATED"/>
    <property type="match status" value="1"/>
</dbReference>
<organism evidence="3 4">
    <name type="scientific">Nonomuraea deserti</name>
    <dbReference type="NCBI Taxonomy" id="1848322"/>
    <lineage>
        <taxon>Bacteria</taxon>
        <taxon>Bacillati</taxon>
        <taxon>Actinomycetota</taxon>
        <taxon>Actinomycetes</taxon>
        <taxon>Streptosporangiales</taxon>
        <taxon>Streptosporangiaceae</taxon>
        <taxon>Nonomuraea</taxon>
    </lineage>
</organism>
<dbReference type="GO" id="GO:0004222">
    <property type="term" value="F:metalloendopeptidase activity"/>
    <property type="evidence" value="ECO:0007669"/>
    <property type="project" value="TreeGrafter"/>
</dbReference>
<accession>A0A4R4VMP4</accession>
<dbReference type="Proteomes" id="UP000295258">
    <property type="component" value="Unassembled WGS sequence"/>
</dbReference>
<evidence type="ECO:0000313" key="4">
    <source>
        <dbReference type="Proteomes" id="UP000295258"/>
    </source>
</evidence>
<proteinExistence type="predicted"/>
<evidence type="ECO:0000256" key="1">
    <source>
        <dbReference type="SAM" id="SignalP"/>
    </source>
</evidence>
<feature type="signal peptide" evidence="1">
    <location>
        <begin position="1"/>
        <end position="32"/>
    </location>
</feature>
<dbReference type="InterPro" id="IPR011055">
    <property type="entry name" value="Dup_hybrid_motif"/>
</dbReference>
<dbReference type="Pfam" id="PF01551">
    <property type="entry name" value="Peptidase_M23"/>
    <property type="match status" value="1"/>
</dbReference>
<evidence type="ECO:0000313" key="3">
    <source>
        <dbReference type="EMBL" id="TDD05237.1"/>
    </source>
</evidence>
<feature type="domain" description="M23ase beta-sheet core" evidence="2">
    <location>
        <begin position="67"/>
        <end position="149"/>
    </location>
</feature>
<dbReference type="Gene3D" id="2.70.70.10">
    <property type="entry name" value="Glucose Permease (Domain IIA)"/>
    <property type="match status" value="1"/>
</dbReference>
<dbReference type="SUPFAM" id="SSF51261">
    <property type="entry name" value="Duplicated hybrid motif"/>
    <property type="match status" value="1"/>
</dbReference>
<dbReference type="InterPro" id="IPR050570">
    <property type="entry name" value="Cell_wall_metabolism_enzyme"/>
</dbReference>
<dbReference type="InterPro" id="IPR016047">
    <property type="entry name" value="M23ase_b-sheet_dom"/>
</dbReference>
<dbReference type="AlphaFoldDB" id="A0A4R4VMP4"/>
<gene>
    <name evidence="3" type="ORF">E1292_17345</name>
</gene>
<dbReference type="Gene3D" id="2.115.10.10">
    <property type="entry name" value="Tachylectin 2"/>
    <property type="match status" value="1"/>
</dbReference>
<dbReference type="EMBL" id="SMKO01000040">
    <property type="protein sequence ID" value="TDD05237.1"/>
    <property type="molecule type" value="Genomic_DNA"/>
</dbReference>
<name>A0A4R4VMP4_9ACTN</name>
<evidence type="ECO:0000259" key="2">
    <source>
        <dbReference type="Pfam" id="PF01551"/>
    </source>
</evidence>
<feature type="chain" id="PRO_5020983147" evidence="1">
    <location>
        <begin position="33"/>
        <end position="436"/>
    </location>
</feature>
<dbReference type="CDD" id="cd12797">
    <property type="entry name" value="M23_peptidase"/>
    <property type="match status" value="1"/>
</dbReference>
<keyword evidence="4" id="KW-1185">Reference proteome</keyword>
<protein>
    <submittedName>
        <fullName evidence="3">M23 family metallopeptidase</fullName>
    </submittedName>
</protein>
<comment type="caution">
    <text evidence="3">The sequence shown here is derived from an EMBL/GenBank/DDBJ whole genome shotgun (WGS) entry which is preliminary data.</text>
</comment>
<reference evidence="3 4" key="1">
    <citation type="submission" date="2019-03" db="EMBL/GenBank/DDBJ databases">
        <title>Draft genome sequences of novel Actinobacteria.</title>
        <authorList>
            <person name="Sahin N."/>
            <person name="Ay H."/>
            <person name="Saygin H."/>
        </authorList>
    </citation>
    <scope>NUCLEOTIDE SEQUENCE [LARGE SCALE GENOMIC DNA]</scope>
    <source>
        <strain evidence="3 4">KC310</strain>
    </source>
</reference>
<dbReference type="PANTHER" id="PTHR21666:SF270">
    <property type="entry name" value="MUREIN HYDROLASE ACTIVATOR ENVC"/>
    <property type="match status" value="1"/>
</dbReference>
<sequence length="436" mass="46615">MNHMASSFLRGAVTTALIAALGVCGTASPAMAVPDLQLPFPCGQKWQLNTWAHAPALDMVKEPDQHGTEGATLIAPAAGTVNQSYYHDNAGNMIQIDHGGGYFTTYIHLQSRAVSDGDRVQKGTVIGKVGKTGPTSNGHPHLHFELGKDSNGDGSASWGYAGSERVRPAFDGVTYGQANGREWNNVESHNCTEASPEGMASVYGVMADGRLSYTAIDAATGRRTRGAVLSTATLGFTPKAMATLNFNTLLVTDSAPGGKLYRVDIRTNRDALVFEPPVYLGSGYTHELLTYDGRSHLFGIADGTLRRYTITAAKPTLTDITDNTLIGQGFTLKTLTATGPDWILGTTAQGLLISYQIRGTGSWERHQLRDATWQGFDHLLSPGGGVYYGHHHDHSMHSYIDADPYDGRDDDLGKQGTVDTGGWSQTLLSAQPATVT</sequence>